<dbReference type="Pfam" id="PF04978">
    <property type="entry name" value="MST"/>
    <property type="match status" value="1"/>
</dbReference>
<gene>
    <name evidence="1" type="ORF">KDL01_35155</name>
</gene>
<protein>
    <submittedName>
        <fullName evidence="1">DinB family protein</fullName>
    </submittedName>
</protein>
<reference evidence="1" key="1">
    <citation type="submission" date="2021-04" db="EMBL/GenBank/DDBJ databases">
        <title>Genome based classification of Actinospica acidithermotolerans sp. nov., an actinobacterium isolated from an Indonesian hot spring.</title>
        <authorList>
            <person name="Kusuma A.B."/>
            <person name="Putra K.E."/>
            <person name="Nafisah S."/>
            <person name="Loh J."/>
            <person name="Nouioui I."/>
            <person name="Goodfellow M."/>
        </authorList>
    </citation>
    <scope>NUCLEOTIDE SEQUENCE</scope>
    <source>
        <strain evidence="1">CSCA 57</strain>
    </source>
</reference>
<name>A0A941ISJ1_9ACTN</name>
<dbReference type="EMBL" id="JAGSOG010000302">
    <property type="protein sequence ID" value="MBR7838559.1"/>
    <property type="molecule type" value="Genomic_DNA"/>
</dbReference>
<sequence>MAEFEVVESADAARDRETAMLLSFLTAQREAVLAIVEGLEDDAWHRAPLPSGWTPAGMIEHLGGAERHWFQGVVAGSNPARPWDEGLPAYDFTAAFLCDRPVAQILAYYREQCARADAILAATPLSAPPRGVHGDPGMAEPPDVRWVVLHMIEETARHAGHLDAARELADGRTGLGPR</sequence>
<dbReference type="InterPro" id="IPR007061">
    <property type="entry name" value="MST-like"/>
</dbReference>
<proteinExistence type="predicted"/>
<organism evidence="1 2">
    <name type="scientific">Actinospica durhamensis</name>
    <dbReference type="NCBI Taxonomy" id="1508375"/>
    <lineage>
        <taxon>Bacteria</taxon>
        <taxon>Bacillati</taxon>
        <taxon>Actinomycetota</taxon>
        <taxon>Actinomycetes</taxon>
        <taxon>Catenulisporales</taxon>
        <taxon>Actinospicaceae</taxon>
        <taxon>Actinospica</taxon>
    </lineage>
</organism>
<keyword evidence="2" id="KW-1185">Reference proteome</keyword>
<evidence type="ECO:0000313" key="1">
    <source>
        <dbReference type="EMBL" id="MBR7838559.1"/>
    </source>
</evidence>
<dbReference type="SUPFAM" id="SSF109854">
    <property type="entry name" value="DinB/YfiT-like putative metalloenzymes"/>
    <property type="match status" value="1"/>
</dbReference>
<dbReference type="RefSeq" id="WP_212533015.1">
    <property type="nucleotide sequence ID" value="NZ_JAGSOG010000302.1"/>
</dbReference>
<dbReference type="InterPro" id="IPR034660">
    <property type="entry name" value="DinB/YfiT-like"/>
</dbReference>
<evidence type="ECO:0000313" key="2">
    <source>
        <dbReference type="Proteomes" id="UP000675781"/>
    </source>
</evidence>
<dbReference type="Gene3D" id="1.20.120.450">
    <property type="entry name" value="dinb family like domain"/>
    <property type="match status" value="1"/>
</dbReference>
<dbReference type="Proteomes" id="UP000675781">
    <property type="component" value="Unassembled WGS sequence"/>
</dbReference>
<dbReference type="AlphaFoldDB" id="A0A941ISJ1"/>
<comment type="caution">
    <text evidence="1">The sequence shown here is derived from an EMBL/GenBank/DDBJ whole genome shotgun (WGS) entry which is preliminary data.</text>
</comment>
<accession>A0A941ISJ1</accession>